<reference evidence="4" key="1">
    <citation type="journal article" date="2022" name="Microbiol. Spectr.">
        <title>An Nuclear Magnetic Resonance Fingerprint Matching Approach for the Identification and Structural Re-Evaluation of Pseudomonas Lipopeptides.</title>
        <authorList>
            <person name="De Roo V."/>
            <person name="Verleysen Y."/>
            <person name="Kovacs B."/>
            <person name="De Vleeschouwer M."/>
            <person name="Muangkaew P."/>
            <person name="Girard L."/>
            <person name="Hofte M."/>
            <person name="De Mot R."/>
            <person name="Madder A."/>
            <person name="Geudens N."/>
            <person name="Martins J.C."/>
        </authorList>
    </citation>
    <scope>NUCLEOTIDE SEQUENCE</scope>
    <source>
        <strain evidence="4">COR51</strain>
    </source>
</reference>
<keyword evidence="5" id="KW-1185">Reference proteome</keyword>
<dbReference type="InterPro" id="IPR031100">
    <property type="entry name" value="LOG_fam"/>
</dbReference>
<reference evidence="4" key="2">
    <citation type="submission" date="2022-09" db="EMBL/GenBank/DDBJ databases">
        <authorList>
            <person name="Cesa-Luna C."/>
            <person name="Girard L."/>
            <person name="Lood C."/>
            <person name="Hofte M."/>
            <person name="De Mot R."/>
        </authorList>
    </citation>
    <scope>NUCLEOTIDE SEQUENCE</scope>
    <source>
        <strain evidence="4">COR51</strain>
    </source>
</reference>
<evidence type="ECO:0000313" key="5">
    <source>
        <dbReference type="Proteomes" id="UP001139994"/>
    </source>
</evidence>
<protein>
    <recommendedName>
        <fullName evidence="3">AMP nucleosidase</fullName>
        <ecNumber evidence="2">3.2.2.4</ecNumber>
    </recommendedName>
    <alternativeName>
        <fullName evidence="3">AMP nucleosidase</fullName>
    </alternativeName>
</protein>
<comment type="catalytic activity">
    <reaction evidence="1">
        <text>AMP + H2O = D-ribose 5-phosphate + adenine</text>
        <dbReference type="Rhea" id="RHEA:20129"/>
        <dbReference type="ChEBI" id="CHEBI:15377"/>
        <dbReference type="ChEBI" id="CHEBI:16708"/>
        <dbReference type="ChEBI" id="CHEBI:78346"/>
        <dbReference type="ChEBI" id="CHEBI:456215"/>
        <dbReference type="EC" id="3.2.2.4"/>
    </reaction>
</comment>
<dbReference type="PROSITE" id="PS51257">
    <property type="entry name" value="PROKAR_LIPOPROTEIN"/>
    <property type="match status" value="1"/>
</dbReference>
<dbReference type="Proteomes" id="UP001139994">
    <property type="component" value="Unassembled WGS sequence"/>
</dbReference>
<dbReference type="RefSeq" id="WP_262950577.1">
    <property type="nucleotide sequence ID" value="NZ_JAOSLA010000004.1"/>
</dbReference>
<dbReference type="Gene3D" id="3.40.50.450">
    <property type="match status" value="1"/>
</dbReference>
<name>A0ABT2V6Q5_9PSED</name>
<evidence type="ECO:0000256" key="1">
    <source>
        <dbReference type="ARBA" id="ARBA00000274"/>
    </source>
</evidence>
<proteinExistence type="predicted"/>
<evidence type="ECO:0000256" key="3">
    <source>
        <dbReference type="ARBA" id="ARBA00031983"/>
    </source>
</evidence>
<dbReference type="PANTHER" id="PTHR43393">
    <property type="entry name" value="CYTOKININ RIBOSIDE 5'-MONOPHOSPHATE PHOSPHORIBOHYDROLASE"/>
    <property type="match status" value="1"/>
</dbReference>
<comment type="caution">
    <text evidence="4">The sequence shown here is derived from an EMBL/GenBank/DDBJ whole genome shotgun (WGS) entry which is preliminary data.</text>
</comment>
<accession>A0ABT2V6Q5</accession>
<evidence type="ECO:0000313" key="4">
    <source>
        <dbReference type="EMBL" id="MCU7237353.1"/>
    </source>
</evidence>
<dbReference type="Pfam" id="PF03641">
    <property type="entry name" value="Lysine_decarbox"/>
    <property type="match status" value="1"/>
</dbReference>
<dbReference type="PANTHER" id="PTHR43393:SF3">
    <property type="entry name" value="LYSINE DECARBOXYLASE-LIKE PROTEIN"/>
    <property type="match status" value="1"/>
</dbReference>
<gene>
    <name evidence="4" type="ORF">OC929_04765</name>
</gene>
<evidence type="ECO:0000256" key="2">
    <source>
        <dbReference type="ARBA" id="ARBA00011985"/>
    </source>
</evidence>
<dbReference type="InterPro" id="IPR052341">
    <property type="entry name" value="LOG_family_nucleotidases"/>
</dbReference>
<dbReference type="EC" id="3.2.2.4" evidence="2"/>
<organism evidence="4 5">
    <name type="scientific">Pseudomonas peradeniyensis</name>
    <dbReference type="NCBI Taxonomy" id="2745488"/>
    <lineage>
        <taxon>Bacteria</taxon>
        <taxon>Pseudomonadati</taxon>
        <taxon>Pseudomonadota</taxon>
        <taxon>Gammaproteobacteria</taxon>
        <taxon>Pseudomonadales</taxon>
        <taxon>Pseudomonadaceae</taxon>
        <taxon>Pseudomonas</taxon>
    </lineage>
</organism>
<reference evidence="4" key="3">
    <citation type="journal article" date="2023" name="mSystems">
        <title>Charting the Lipopeptidome of Nonpathogenic Pseudomonas.</title>
        <authorList>
            <person name="Cesa-Luna C."/>
            <person name="Geudens N."/>
            <person name="Girard L."/>
            <person name="De Roo V."/>
            <person name="Maklad H.R."/>
            <person name="Martins J.C."/>
            <person name="Hofte M."/>
            <person name="De Mot R."/>
        </authorList>
    </citation>
    <scope>NUCLEOTIDE SEQUENCE</scope>
    <source>
        <strain evidence="4">COR51</strain>
    </source>
</reference>
<sequence>MKPGIVLILFLLVGISGCALQEEPSFHMDSNRVYFSCKGSADTRNVKYLGEYRGAENNVSVAEMTRDLACSEKFKSDLGLIGGYVTIMGGSKFGKPEDELKCKDGADCKNKKAEKEQRDKLYRAVQEFSRAWTGNYGDKYPIMTGGGPGLMEAGSRGAKEYISRSSDTSRRHSIGYTTYYTPFDIKNPRCGKGPRCADPALVMQKHDGNDIITDGIVFTSVAVRESQMIRHSSAILIGPGGTGTEWEVYQILETIKSAQLRAVPIFLIGSKEKYWETLISRLKQMKDRGFVSPGDIEYDVSGCNGFTKSEVPEIKGCGKVNFEFVENPMDVLEKLSNHLKVQ</sequence>
<dbReference type="SUPFAM" id="SSF102405">
    <property type="entry name" value="MCP/YpsA-like"/>
    <property type="match status" value="1"/>
</dbReference>
<dbReference type="EMBL" id="JAOSLA010000004">
    <property type="protein sequence ID" value="MCU7237353.1"/>
    <property type="molecule type" value="Genomic_DNA"/>
</dbReference>